<keyword evidence="2" id="KW-0238">DNA-binding</keyword>
<evidence type="ECO:0000259" key="4">
    <source>
        <dbReference type="PROSITE" id="PS50043"/>
    </source>
</evidence>
<organism evidence="5 6">
    <name type="scientific">Clostridium fermenticellae</name>
    <dbReference type="NCBI Taxonomy" id="2068654"/>
    <lineage>
        <taxon>Bacteria</taxon>
        <taxon>Bacillati</taxon>
        <taxon>Bacillota</taxon>
        <taxon>Clostridia</taxon>
        <taxon>Eubacteriales</taxon>
        <taxon>Clostridiaceae</taxon>
        <taxon>Clostridium</taxon>
    </lineage>
</organism>
<name>A0A386H5S9_9CLOT</name>
<dbReference type="SUPFAM" id="SSF48452">
    <property type="entry name" value="TPR-like"/>
    <property type="match status" value="2"/>
</dbReference>
<proteinExistence type="predicted"/>
<dbReference type="Pfam" id="PF25873">
    <property type="entry name" value="WHD_MalT"/>
    <property type="match status" value="1"/>
</dbReference>
<dbReference type="SUPFAM" id="SSF46894">
    <property type="entry name" value="C-terminal effector domain of the bipartite response regulators"/>
    <property type="match status" value="1"/>
</dbReference>
<dbReference type="CDD" id="cd06170">
    <property type="entry name" value="LuxR_C_like"/>
    <property type="match status" value="1"/>
</dbReference>
<dbReference type="Pfam" id="PF00196">
    <property type="entry name" value="GerE"/>
    <property type="match status" value="1"/>
</dbReference>
<evidence type="ECO:0000313" key="5">
    <source>
        <dbReference type="EMBL" id="AYD40875.1"/>
    </source>
</evidence>
<dbReference type="PRINTS" id="PR00038">
    <property type="entry name" value="HTHLUXR"/>
</dbReference>
<accession>A0A386H5S9</accession>
<dbReference type="RefSeq" id="WP_119973255.1">
    <property type="nucleotide sequence ID" value="NZ_CP032416.1"/>
</dbReference>
<keyword evidence="6" id="KW-1185">Reference proteome</keyword>
<dbReference type="InterPro" id="IPR059106">
    <property type="entry name" value="WHD_MalT"/>
</dbReference>
<dbReference type="GO" id="GO:0006355">
    <property type="term" value="P:regulation of DNA-templated transcription"/>
    <property type="evidence" value="ECO:0007669"/>
    <property type="project" value="InterPro"/>
</dbReference>
<keyword evidence="3" id="KW-0804">Transcription</keyword>
<evidence type="ECO:0000256" key="1">
    <source>
        <dbReference type="ARBA" id="ARBA00023015"/>
    </source>
</evidence>
<evidence type="ECO:0000256" key="2">
    <source>
        <dbReference type="ARBA" id="ARBA00023125"/>
    </source>
</evidence>
<sequence length="859" mass="100818">MLDYSYKNKFMIPKRKNKVVGIKKVLNKLDNALNKKFTIISAKAGSGKTTVVMSWIYSRNLEDNIIWISLNERDNNQDIFWKTVTLAVQGQSDSLANLKLENILSLDKNMIFVFDNLQVIKDENVLDQIKKFVYSVPNNVHIIAVSRERLNINVSKLRLDGEVTEIFGEELVFSLEDTKKFLESNLEFTVTKQCAQILNNASNGWAAGIKIAALSVNTENELVELCKDFDGSNRYIQDYFSEEVFDYQSEEIKEFLLKTCVLDELDEYLCNYITTKQDSQKLLEKMYDENLFTNKLDYSGKIFRYDKLFKEFLISKIDNEDKEKINELGSKVAYWYEKNGFIDKAVNQYINVKNYTQAISLVEGECLKKVFTNEYFYVLNWLKRIPQDVIVGNPRFCMVYMYINLYDDTNYSKYKDLVNKSIKNRDEKYKNECIAILNIIIGDKNFISSNYEKSIEYYKESLKNLEHDEFWNTVLNLKLGLTYFYLNDFESEKKFFENSINLSREHNEATLKLTVNRVIIFTDLIMGRLNECENICNLSLNDAIANGMEGSQLISIFYMVLAFVYYEKNCLEKAEQYVLRGLEIAEEWDVYPMFIGYYIYSGISLKDNKNKSNKILKKLNEFFVMDDYSSLLDKYYFLKLRDYFKALKVKRLIECGKAKWVEDYIVNRDFKIKVEFIVFSDALMYKGKLDDSLMVLNVILASMTERDSKYLSIMAYIFRAEIFSKKNQYENATKDFRMALILGYNDSFVRFFFLHDQKSIKVLIKTIQSMMFNKDYYGMEKYLNTILNLYSTDEDCKILSKREKEVLLLIEKGAKNSEIAKNLFITESTAKSHILNIFTKLGVKNRIRAVSKARDMGII</sequence>
<evidence type="ECO:0000313" key="6">
    <source>
        <dbReference type="Proteomes" id="UP000266301"/>
    </source>
</evidence>
<dbReference type="Gene3D" id="1.25.40.10">
    <property type="entry name" value="Tetratricopeptide repeat domain"/>
    <property type="match status" value="1"/>
</dbReference>
<reference evidence="5 6" key="1">
    <citation type="journal article" date="2019" name="Int. J. Syst. Evol. Microbiol.">
        <title>Clostridium fermenticellae sp. nov., isolated from the mud in a fermentation cellar for the production of the Chinese liquor, baijiu.</title>
        <authorList>
            <person name="Xu P.X."/>
            <person name="Chai L.J."/>
            <person name="Qiu T."/>
            <person name="Zhang X.J."/>
            <person name="Lu Z.M."/>
            <person name="Xiao C."/>
            <person name="Wang S.T."/>
            <person name="Shen C.H."/>
            <person name="Shi J.S."/>
            <person name="Xu Z.H."/>
        </authorList>
    </citation>
    <scope>NUCLEOTIDE SEQUENCE [LARGE SCALE GENOMIC DNA]</scope>
    <source>
        <strain evidence="5 6">JN500901</strain>
    </source>
</reference>
<dbReference type="InterPro" id="IPR027417">
    <property type="entry name" value="P-loop_NTPase"/>
</dbReference>
<dbReference type="InterPro" id="IPR036388">
    <property type="entry name" value="WH-like_DNA-bd_sf"/>
</dbReference>
<dbReference type="OrthoDB" id="9789465at2"/>
<dbReference type="InterPro" id="IPR000792">
    <property type="entry name" value="Tscrpt_reg_LuxR_C"/>
</dbReference>
<dbReference type="SMART" id="SM00028">
    <property type="entry name" value="TPR"/>
    <property type="match status" value="4"/>
</dbReference>
<dbReference type="InterPro" id="IPR041617">
    <property type="entry name" value="TPR_MalT"/>
</dbReference>
<dbReference type="PANTHER" id="PTHR44688">
    <property type="entry name" value="DNA-BINDING TRANSCRIPTIONAL ACTIVATOR DEVR_DOSR"/>
    <property type="match status" value="1"/>
</dbReference>
<dbReference type="GO" id="GO:0003677">
    <property type="term" value="F:DNA binding"/>
    <property type="evidence" value="ECO:0007669"/>
    <property type="project" value="UniProtKB-KW"/>
</dbReference>
<dbReference type="InterPro" id="IPR011990">
    <property type="entry name" value="TPR-like_helical_dom_sf"/>
</dbReference>
<gene>
    <name evidence="5" type="ORF">D4Z93_10205</name>
</gene>
<dbReference type="PROSITE" id="PS50043">
    <property type="entry name" value="HTH_LUXR_2"/>
    <property type="match status" value="1"/>
</dbReference>
<dbReference type="InterPro" id="IPR019734">
    <property type="entry name" value="TPR_rpt"/>
</dbReference>
<dbReference type="SUPFAM" id="SSF52540">
    <property type="entry name" value="P-loop containing nucleoside triphosphate hydrolases"/>
    <property type="match status" value="1"/>
</dbReference>
<dbReference type="KEGG" id="cfer:D4Z93_10205"/>
<dbReference type="Pfam" id="PF17874">
    <property type="entry name" value="TPR_MalT"/>
    <property type="match status" value="1"/>
</dbReference>
<dbReference type="SMART" id="SM00421">
    <property type="entry name" value="HTH_LUXR"/>
    <property type="match status" value="1"/>
</dbReference>
<dbReference type="AlphaFoldDB" id="A0A386H5S9"/>
<dbReference type="EMBL" id="CP032416">
    <property type="protein sequence ID" value="AYD40875.1"/>
    <property type="molecule type" value="Genomic_DNA"/>
</dbReference>
<keyword evidence="1" id="KW-0805">Transcription regulation</keyword>
<feature type="domain" description="HTH luxR-type" evidence="4">
    <location>
        <begin position="792"/>
        <end position="857"/>
    </location>
</feature>
<dbReference type="Proteomes" id="UP000266301">
    <property type="component" value="Chromosome"/>
</dbReference>
<dbReference type="GO" id="GO:0043531">
    <property type="term" value="F:ADP binding"/>
    <property type="evidence" value="ECO:0007669"/>
    <property type="project" value="InterPro"/>
</dbReference>
<protein>
    <submittedName>
        <fullName evidence="5">LuxR family transcriptional regulator</fullName>
    </submittedName>
</protein>
<dbReference type="Gene3D" id="3.40.50.300">
    <property type="entry name" value="P-loop containing nucleotide triphosphate hydrolases"/>
    <property type="match status" value="1"/>
</dbReference>
<dbReference type="InterPro" id="IPR016032">
    <property type="entry name" value="Sig_transdc_resp-reg_C-effctor"/>
</dbReference>
<evidence type="ECO:0000256" key="3">
    <source>
        <dbReference type="ARBA" id="ARBA00023163"/>
    </source>
</evidence>
<dbReference type="Gene3D" id="1.10.10.10">
    <property type="entry name" value="Winged helix-like DNA-binding domain superfamily/Winged helix DNA-binding domain"/>
    <property type="match status" value="1"/>
</dbReference>
<dbReference type="PANTHER" id="PTHR44688:SF16">
    <property type="entry name" value="DNA-BINDING TRANSCRIPTIONAL ACTIVATOR DEVR_DOSR"/>
    <property type="match status" value="1"/>
</dbReference>